<gene>
    <name evidence="1" type="ORF">HB13667_05975</name>
</gene>
<name>A0A0P7DI53_PSEPU</name>
<sequence>MSIEMTLSFVRAAVQRAEHHGNTNVELNVKDMLELLPLIESGLHKQRAERQMKRAGWASPSSMQAMLGSKNGKRSVRLLRAKNAYHNLEIFFCDKLGEKVAESVVLVAAEEAEKQRREVANV</sequence>
<proteinExistence type="predicted"/>
<evidence type="ECO:0000313" key="2">
    <source>
        <dbReference type="Proteomes" id="UP000050437"/>
    </source>
</evidence>
<protein>
    <submittedName>
        <fullName evidence="1">Uncharacterized protein</fullName>
    </submittedName>
</protein>
<dbReference type="RefSeq" id="WP_152976795.1">
    <property type="nucleotide sequence ID" value="NZ_LKKS01000033.1"/>
</dbReference>
<comment type="caution">
    <text evidence="1">The sequence shown here is derived from an EMBL/GenBank/DDBJ whole genome shotgun (WGS) entry which is preliminary data.</text>
</comment>
<accession>A0A0P7DI53</accession>
<dbReference type="EMBL" id="LKKS01000033">
    <property type="protein sequence ID" value="KPM67590.1"/>
    <property type="molecule type" value="Genomic_DNA"/>
</dbReference>
<organism evidence="1 2">
    <name type="scientific">Pseudomonas putida</name>
    <name type="common">Arthrobacter siderocapsulatus</name>
    <dbReference type="NCBI Taxonomy" id="303"/>
    <lineage>
        <taxon>Bacteria</taxon>
        <taxon>Pseudomonadati</taxon>
        <taxon>Pseudomonadota</taxon>
        <taxon>Gammaproteobacteria</taxon>
        <taxon>Pseudomonadales</taxon>
        <taxon>Pseudomonadaceae</taxon>
        <taxon>Pseudomonas</taxon>
    </lineage>
</organism>
<evidence type="ECO:0000313" key="1">
    <source>
        <dbReference type="EMBL" id="KPM67590.1"/>
    </source>
</evidence>
<reference evidence="1 2" key="1">
    <citation type="submission" date="2015-10" db="EMBL/GenBank/DDBJ databases">
        <title>Pseudomonas putida clinical strains.</title>
        <authorList>
            <person name="Molina L."/>
            <person name="Udaondo Z."/>
        </authorList>
    </citation>
    <scope>NUCLEOTIDE SEQUENCE [LARGE SCALE GENOMIC DNA]</scope>
    <source>
        <strain evidence="1 2">HB13667</strain>
    </source>
</reference>
<dbReference type="AlphaFoldDB" id="A0A0P7DI53"/>
<dbReference type="Proteomes" id="UP000050437">
    <property type="component" value="Unassembled WGS sequence"/>
</dbReference>